<keyword evidence="1" id="KW-0812">Transmembrane</keyword>
<dbReference type="RefSeq" id="WP_343858389.1">
    <property type="nucleotide sequence ID" value="NZ_BAAAFD010000003.1"/>
</dbReference>
<evidence type="ECO:0008006" key="4">
    <source>
        <dbReference type="Google" id="ProtNLM"/>
    </source>
</evidence>
<gene>
    <name evidence="2" type="ORF">GCM10009114_15600</name>
</gene>
<feature type="transmembrane region" description="Helical" evidence="1">
    <location>
        <begin position="86"/>
        <end position="105"/>
    </location>
</feature>
<protein>
    <recommendedName>
        <fullName evidence="4">Anti-sigma factor</fullName>
    </recommendedName>
</protein>
<evidence type="ECO:0000256" key="1">
    <source>
        <dbReference type="SAM" id="Phobius"/>
    </source>
</evidence>
<accession>A0ABN1LGQ3</accession>
<dbReference type="Proteomes" id="UP001500359">
    <property type="component" value="Unassembled WGS sequence"/>
</dbReference>
<evidence type="ECO:0000313" key="3">
    <source>
        <dbReference type="Proteomes" id="UP001500359"/>
    </source>
</evidence>
<sequence>MSNPTSRNEAHATLLAAWMENSLSEEQRQQFESLCAQDADFAAQVQVANQIGLQAQDYQPQTPPNWNKQATYHFQPERKWWHWQGLPVFSTALSVLAIVLVVSGFEVRFEDDAMTFSFNRSQPNIDQVVEQKLAEFSQQQQLVMNSYAKSLQEQQLATSTQLTNYLLASSRQERKEDFGELIKFINEQRNDDQLFFARQLNQLQQELYDTPATAGWSGQSRPTDLNMNK</sequence>
<reference evidence="2 3" key="1">
    <citation type="journal article" date="2019" name="Int. J. Syst. Evol. Microbiol.">
        <title>The Global Catalogue of Microorganisms (GCM) 10K type strain sequencing project: providing services to taxonomists for standard genome sequencing and annotation.</title>
        <authorList>
            <consortium name="The Broad Institute Genomics Platform"/>
            <consortium name="The Broad Institute Genome Sequencing Center for Infectious Disease"/>
            <person name="Wu L."/>
            <person name="Ma J."/>
        </authorList>
    </citation>
    <scope>NUCLEOTIDE SEQUENCE [LARGE SCALE GENOMIC DNA]</scope>
    <source>
        <strain evidence="2 3">JCM 15896</strain>
    </source>
</reference>
<evidence type="ECO:0000313" key="2">
    <source>
        <dbReference type="EMBL" id="GAA0855829.1"/>
    </source>
</evidence>
<name>A0ABN1LGQ3_9ALTE</name>
<keyword evidence="1" id="KW-0472">Membrane</keyword>
<proteinExistence type="predicted"/>
<comment type="caution">
    <text evidence="2">The sequence shown here is derived from an EMBL/GenBank/DDBJ whole genome shotgun (WGS) entry which is preliminary data.</text>
</comment>
<organism evidence="2 3">
    <name type="scientific">Aliiglaciecola litoralis</name>
    <dbReference type="NCBI Taxonomy" id="582857"/>
    <lineage>
        <taxon>Bacteria</taxon>
        <taxon>Pseudomonadati</taxon>
        <taxon>Pseudomonadota</taxon>
        <taxon>Gammaproteobacteria</taxon>
        <taxon>Alteromonadales</taxon>
        <taxon>Alteromonadaceae</taxon>
        <taxon>Aliiglaciecola</taxon>
    </lineage>
</organism>
<dbReference type="EMBL" id="BAAAFD010000003">
    <property type="protein sequence ID" value="GAA0855829.1"/>
    <property type="molecule type" value="Genomic_DNA"/>
</dbReference>
<keyword evidence="1" id="KW-1133">Transmembrane helix</keyword>
<keyword evidence="3" id="KW-1185">Reference proteome</keyword>